<organism evidence="1 2">
    <name type="scientific">Irpex rosettiformis</name>
    <dbReference type="NCBI Taxonomy" id="378272"/>
    <lineage>
        <taxon>Eukaryota</taxon>
        <taxon>Fungi</taxon>
        <taxon>Dikarya</taxon>
        <taxon>Basidiomycota</taxon>
        <taxon>Agaricomycotina</taxon>
        <taxon>Agaricomycetes</taxon>
        <taxon>Polyporales</taxon>
        <taxon>Irpicaceae</taxon>
        <taxon>Irpex</taxon>
    </lineage>
</organism>
<keyword evidence="2" id="KW-1185">Reference proteome</keyword>
<sequence length="224" mass="24291">MPATGQRGLNYETDYSISSNLVTESRASTSTASISEVDSQVTAHLAQGTFFALNTICDPVLQVKCHETLFTQFSQGSSLMNNSCYHDSGANHHIFHDRAVFNNYREISHIPVKSFGSTQSTSAVSVGDIYFNASCSSVATELKLSNVLHVPSAHLNLVSQGCLECRGVSCHSANGIITLLMNGTSMVDNTLLPNNLYRLNMTPLPRSLAARCHERTIGSRTSED</sequence>
<name>A0ACB8UIG8_9APHY</name>
<dbReference type="Proteomes" id="UP001055072">
    <property type="component" value="Unassembled WGS sequence"/>
</dbReference>
<dbReference type="EMBL" id="MU274900">
    <property type="protein sequence ID" value="KAI0094158.1"/>
    <property type="molecule type" value="Genomic_DNA"/>
</dbReference>
<comment type="caution">
    <text evidence="1">The sequence shown here is derived from an EMBL/GenBank/DDBJ whole genome shotgun (WGS) entry which is preliminary data.</text>
</comment>
<evidence type="ECO:0000313" key="2">
    <source>
        <dbReference type="Proteomes" id="UP001055072"/>
    </source>
</evidence>
<evidence type="ECO:0000313" key="1">
    <source>
        <dbReference type="EMBL" id="KAI0094158.1"/>
    </source>
</evidence>
<proteinExistence type="predicted"/>
<accession>A0ACB8UIG8</accession>
<protein>
    <submittedName>
        <fullName evidence="1">Uncharacterized protein</fullName>
    </submittedName>
</protein>
<reference evidence="1" key="1">
    <citation type="journal article" date="2021" name="Environ. Microbiol.">
        <title>Gene family expansions and transcriptome signatures uncover fungal adaptations to wood decay.</title>
        <authorList>
            <person name="Hage H."/>
            <person name="Miyauchi S."/>
            <person name="Viragh M."/>
            <person name="Drula E."/>
            <person name="Min B."/>
            <person name="Chaduli D."/>
            <person name="Navarro D."/>
            <person name="Favel A."/>
            <person name="Norest M."/>
            <person name="Lesage-Meessen L."/>
            <person name="Balint B."/>
            <person name="Merenyi Z."/>
            <person name="de Eugenio L."/>
            <person name="Morin E."/>
            <person name="Martinez A.T."/>
            <person name="Baldrian P."/>
            <person name="Stursova M."/>
            <person name="Martinez M.J."/>
            <person name="Novotny C."/>
            <person name="Magnuson J.K."/>
            <person name="Spatafora J.W."/>
            <person name="Maurice S."/>
            <person name="Pangilinan J."/>
            <person name="Andreopoulos W."/>
            <person name="LaButti K."/>
            <person name="Hundley H."/>
            <person name="Na H."/>
            <person name="Kuo A."/>
            <person name="Barry K."/>
            <person name="Lipzen A."/>
            <person name="Henrissat B."/>
            <person name="Riley R."/>
            <person name="Ahrendt S."/>
            <person name="Nagy L.G."/>
            <person name="Grigoriev I.V."/>
            <person name="Martin F."/>
            <person name="Rosso M.N."/>
        </authorList>
    </citation>
    <scope>NUCLEOTIDE SEQUENCE</scope>
    <source>
        <strain evidence="1">CBS 384.51</strain>
    </source>
</reference>
<gene>
    <name evidence="1" type="ORF">BDY19DRAFT_901415</name>
</gene>